<feature type="domain" description="Cytochrome C Planctomycete-type" evidence="6">
    <location>
        <begin position="55"/>
        <end position="102"/>
    </location>
</feature>
<dbReference type="Proteomes" id="UP000253426">
    <property type="component" value="Unassembled WGS sequence"/>
</dbReference>
<dbReference type="RefSeq" id="WP_113958477.1">
    <property type="nucleotide sequence ID" value="NZ_QNRR01000003.1"/>
</dbReference>
<dbReference type="InterPro" id="IPR013043">
    <property type="entry name" value="DUF1595"/>
</dbReference>
<evidence type="ECO:0000259" key="7">
    <source>
        <dbReference type="Pfam" id="PF07637"/>
    </source>
</evidence>
<evidence type="ECO:0000259" key="4">
    <source>
        <dbReference type="Pfam" id="PF07627"/>
    </source>
</evidence>
<feature type="signal peptide" evidence="1">
    <location>
        <begin position="1"/>
        <end position="30"/>
    </location>
</feature>
<dbReference type="InterPro" id="IPR011429">
    <property type="entry name" value="Cyt_c_Planctomycete-type"/>
</dbReference>
<protein>
    <submittedName>
        <fullName evidence="8">Cytochrome c</fullName>
    </submittedName>
</protein>
<evidence type="ECO:0000259" key="5">
    <source>
        <dbReference type="Pfam" id="PF07631"/>
    </source>
</evidence>
<dbReference type="EMBL" id="QNRR01000003">
    <property type="protein sequence ID" value="RBP45354.1"/>
    <property type="molecule type" value="Genomic_DNA"/>
</dbReference>
<keyword evidence="9" id="KW-1185">Reference proteome</keyword>
<dbReference type="InterPro" id="IPR013039">
    <property type="entry name" value="DUF1588"/>
</dbReference>
<dbReference type="Pfam" id="PF07631">
    <property type="entry name" value="PSD4"/>
    <property type="match status" value="1"/>
</dbReference>
<evidence type="ECO:0000256" key="1">
    <source>
        <dbReference type="SAM" id="SignalP"/>
    </source>
</evidence>
<accession>A0A366HQH0</accession>
<feature type="domain" description="DUF1588" evidence="4">
    <location>
        <begin position="626"/>
        <end position="722"/>
    </location>
</feature>
<reference evidence="8 9" key="1">
    <citation type="submission" date="2018-06" db="EMBL/GenBank/DDBJ databases">
        <title>Genomic Encyclopedia of Type Strains, Phase IV (KMG-IV): sequencing the most valuable type-strain genomes for metagenomic binning, comparative biology and taxonomic classification.</title>
        <authorList>
            <person name="Goeker M."/>
        </authorList>
    </citation>
    <scope>NUCLEOTIDE SEQUENCE [LARGE SCALE GENOMIC DNA]</scope>
    <source>
        <strain evidence="8 9">DSM 25532</strain>
    </source>
</reference>
<feature type="domain" description="DUF1587" evidence="3">
    <location>
        <begin position="140"/>
        <end position="205"/>
    </location>
</feature>
<feature type="domain" description="DUF1592" evidence="5">
    <location>
        <begin position="480"/>
        <end position="607"/>
    </location>
</feature>
<feature type="domain" description="DUF1585" evidence="2">
    <location>
        <begin position="745"/>
        <end position="818"/>
    </location>
</feature>
<dbReference type="InterPro" id="IPR013042">
    <property type="entry name" value="DUF1592"/>
</dbReference>
<dbReference type="GO" id="GO:0009055">
    <property type="term" value="F:electron transfer activity"/>
    <property type="evidence" value="ECO:0007669"/>
    <property type="project" value="InterPro"/>
</dbReference>
<dbReference type="Pfam" id="PF07627">
    <property type="entry name" value="PSCyt3"/>
    <property type="match status" value="1"/>
</dbReference>
<proteinExistence type="predicted"/>
<feature type="domain" description="DUF1595" evidence="7">
    <location>
        <begin position="409"/>
        <end position="470"/>
    </location>
</feature>
<evidence type="ECO:0000313" key="9">
    <source>
        <dbReference type="Proteomes" id="UP000253426"/>
    </source>
</evidence>
<evidence type="ECO:0000259" key="3">
    <source>
        <dbReference type="Pfam" id="PF07626"/>
    </source>
</evidence>
<dbReference type="Pfam" id="PF07635">
    <property type="entry name" value="PSCyt1"/>
    <property type="match status" value="1"/>
</dbReference>
<dbReference type="InterPro" id="IPR036909">
    <property type="entry name" value="Cyt_c-like_dom_sf"/>
</dbReference>
<sequence length="821" mass="91979">MPVVSARFTLRFFTLALAVRVSSVTPVALAAAVSPGTPAVEDYEKVVKPFFAEHCNSCHGEKKQKADLRVDTLAVDPTSPKSMAHWEEIMNRINSGDMPPDDEPRPKPAEVAKVAEWIVGQLHEAEAANQASGRERVAFRKLTRVEYANTVRDLLGVNFDVKAPTGLPEDPDWHGFERIGSVLTLSPAHVEKYLAAADAVLDEALSIRPEPKRDVIRWGAFDMRWKGFSEEYKARGIADQVRIEIVPNNYTTDTWPLEVKTTGEYILRVKLSGLRPEGGRPPRIKMYMSSVDKTLLEQDIDAPEDKPIMVEARVHLIAGKYPIRIINSVPGPNPEGRRSRHSGTPNAFTNVRSRVPWQLKLTDDDFKPIQPTLILDSVEWEGPIVDSWPTKAHQQIFFAGDTATKDAAYARDILTRFASRAWRRPVQPVEVERFLKPIAKAQELGDSFEVAVKSGLAAIMCSKSFLYLEEGNAAKNEQRLTNSELASRLSYFLWSSAPDQRLLDLAKEGRLQEKETLRAEVRRMLADPKAKEFAVGFPRQWLQLRKVGMFPPDKVLYPDYDENLEQSMVGETLSFFAEILKRNGSLREFLNSDWTMLNERLAMHYGIEGIRGGEFRKVALKPEYQRGGLLTQGSILSLSSDGTRHRPVHRGVWVLEAIVGKPPAPPPANVPALATPVANAPKTTVREKLEQHRADPNCTACHDKIDPLGVAFDNYDAIGRFRLVEESKEGTGENPKLDPSGMLPDGRKFSDSVELRKLMVEDVDKFAAAITDKLATYALRRGMTFTDREELKQIADETKAGDYQLATLIESLVTSPLFQKR</sequence>
<dbReference type="SUPFAM" id="SSF46626">
    <property type="entry name" value="Cytochrome c"/>
    <property type="match status" value="1"/>
</dbReference>
<dbReference type="AlphaFoldDB" id="A0A366HQH0"/>
<evidence type="ECO:0000313" key="8">
    <source>
        <dbReference type="EMBL" id="RBP45354.1"/>
    </source>
</evidence>
<dbReference type="Pfam" id="PF07624">
    <property type="entry name" value="PSD2"/>
    <property type="match status" value="1"/>
</dbReference>
<dbReference type="Pfam" id="PF07626">
    <property type="entry name" value="PSD3"/>
    <property type="match status" value="1"/>
</dbReference>
<dbReference type="InterPro" id="IPR013036">
    <property type="entry name" value="DUF1587"/>
</dbReference>
<keyword evidence="1" id="KW-0732">Signal</keyword>
<organism evidence="8 9">
    <name type="scientific">Roseimicrobium gellanilyticum</name>
    <dbReference type="NCBI Taxonomy" id="748857"/>
    <lineage>
        <taxon>Bacteria</taxon>
        <taxon>Pseudomonadati</taxon>
        <taxon>Verrucomicrobiota</taxon>
        <taxon>Verrucomicrobiia</taxon>
        <taxon>Verrucomicrobiales</taxon>
        <taxon>Verrucomicrobiaceae</taxon>
        <taxon>Roseimicrobium</taxon>
    </lineage>
</organism>
<name>A0A366HQH0_9BACT</name>
<comment type="caution">
    <text evidence="8">The sequence shown here is derived from an EMBL/GenBank/DDBJ whole genome shotgun (WGS) entry which is preliminary data.</text>
</comment>
<dbReference type="OrthoDB" id="174677at2"/>
<feature type="chain" id="PRO_5016784995" evidence="1">
    <location>
        <begin position="31"/>
        <end position="821"/>
    </location>
</feature>
<gene>
    <name evidence="8" type="ORF">DES53_103352</name>
</gene>
<dbReference type="GO" id="GO:0020037">
    <property type="term" value="F:heme binding"/>
    <property type="evidence" value="ECO:0007669"/>
    <property type="project" value="InterPro"/>
</dbReference>
<evidence type="ECO:0000259" key="2">
    <source>
        <dbReference type="Pfam" id="PF07624"/>
    </source>
</evidence>
<dbReference type="Pfam" id="PF07637">
    <property type="entry name" value="PSD5"/>
    <property type="match status" value="1"/>
</dbReference>
<evidence type="ECO:0000259" key="6">
    <source>
        <dbReference type="Pfam" id="PF07635"/>
    </source>
</evidence>
<dbReference type="InterPro" id="IPR011478">
    <property type="entry name" value="DUF1585"/>
</dbReference>